<dbReference type="InterPro" id="IPR058208">
    <property type="entry name" value="PACE"/>
</dbReference>
<evidence type="ECO:0000313" key="4">
    <source>
        <dbReference type="Proteomes" id="UP000092247"/>
    </source>
</evidence>
<dbReference type="EMBL" id="LZEX01000044">
    <property type="protein sequence ID" value="OBU02891.1"/>
    <property type="molecule type" value="Genomic_DNA"/>
</dbReference>
<keyword evidence="1" id="KW-0472">Membrane</keyword>
<feature type="transmembrane region" description="Helical" evidence="1">
    <location>
        <begin position="40"/>
        <end position="59"/>
    </location>
</feature>
<evidence type="ECO:0000256" key="1">
    <source>
        <dbReference type="SAM" id="Phobius"/>
    </source>
</evidence>
<feature type="domain" description="Chlorhexidine efflux transporter" evidence="2">
    <location>
        <begin position="71"/>
        <end position="133"/>
    </location>
</feature>
<dbReference type="AlphaFoldDB" id="A0A1B8H1F2"/>
<dbReference type="NCBIfam" id="NF033664">
    <property type="entry name" value="PACE_transport"/>
    <property type="match status" value="1"/>
</dbReference>
<protein>
    <recommendedName>
        <fullName evidence="2">Chlorhexidine efflux transporter domain-containing protein</fullName>
    </recommendedName>
</protein>
<keyword evidence="1" id="KW-0812">Transmembrane</keyword>
<dbReference type="RefSeq" id="WP_067426103.1">
    <property type="nucleotide sequence ID" value="NZ_LZEX01000044.1"/>
</dbReference>
<comment type="caution">
    <text evidence="3">The sequence shown here is derived from an EMBL/GenBank/DDBJ whole genome shotgun (WGS) entry which is preliminary data.</text>
</comment>
<feature type="transmembrane region" description="Helical" evidence="1">
    <location>
        <begin position="106"/>
        <end position="128"/>
    </location>
</feature>
<proteinExistence type="predicted"/>
<feature type="transmembrane region" description="Helical" evidence="1">
    <location>
        <begin position="80"/>
        <end position="100"/>
    </location>
</feature>
<gene>
    <name evidence="3" type="ORF">AYY17_11335</name>
</gene>
<sequence>MQGLKRKIVFITAYEVIGWMISSLGLALLSGNSAGVTGPLALAITTIAVSWNFIFNSLFEYWESRQISHTRTLRRRLVHAVLFQLTLVVFLIPLIAWWLSVSLLQAFLLDFALIIFIPIYTFFFNWVFDKIFGVPNSARPRQEKILL</sequence>
<dbReference type="InterPro" id="IPR007896">
    <property type="entry name" value="BTP_bacteria"/>
</dbReference>
<keyword evidence="1" id="KW-1133">Transmembrane helix</keyword>
<dbReference type="STRING" id="368603.AYY16_15470"/>
<evidence type="ECO:0000259" key="2">
    <source>
        <dbReference type="Pfam" id="PF05232"/>
    </source>
</evidence>
<accession>A0A1B8H1F2</accession>
<feature type="domain" description="Chlorhexidine efflux transporter" evidence="2">
    <location>
        <begin position="3"/>
        <end position="65"/>
    </location>
</feature>
<feature type="transmembrane region" description="Helical" evidence="1">
    <location>
        <begin position="7"/>
        <end position="28"/>
    </location>
</feature>
<dbReference type="Proteomes" id="UP000092247">
    <property type="component" value="Unassembled WGS sequence"/>
</dbReference>
<name>A0A1B8H1F2_9GAMM</name>
<dbReference type="Pfam" id="PF05232">
    <property type="entry name" value="BTP"/>
    <property type="match status" value="2"/>
</dbReference>
<evidence type="ECO:0000313" key="3">
    <source>
        <dbReference type="EMBL" id="OBU02891.1"/>
    </source>
</evidence>
<organism evidence="3 4">
    <name type="scientific">Morganella psychrotolerans</name>
    <dbReference type="NCBI Taxonomy" id="368603"/>
    <lineage>
        <taxon>Bacteria</taxon>
        <taxon>Pseudomonadati</taxon>
        <taxon>Pseudomonadota</taxon>
        <taxon>Gammaproteobacteria</taxon>
        <taxon>Enterobacterales</taxon>
        <taxon>Morganellaceae</taxon>
        <taxon>Morganella</taxon>
    </lineage>
</organism>
<reference evidence="3 4" key="1">
    <citation type="submission" date="2016-06" db="EMBL/GenBank/DDBJ databases">
        <authorList>
            <person name="Kjaerup R.B."/>
            <person name="Dalgaard T.S."/>
            <person name="Juul-Madsen H.R."/>
        </authorList>
    </citation>
    <scope>NUCLEOTIDE SEQUENCE [LARGE SCALE GENOMIC DNA]</scope>
    <source>
        <strain evidence="3 4">GCSL-Mp3</strain>
    </source>
</reference>